<gene>
    <name evidence="2" type="ORF">ATL39_1447</name>
</gene>
<keyword evidence="3" id="KW-1185">Reference proteome</keyword>
<dbReference type="NCBIfam" id="NF008528">
    <property type="entry name" value="PRK11463.1-2"/>
    <property type="match status" value="1"/>
</dbReference>
<dbReference type="RefSeq" id="WP_120192602.1">
    <property type="nucleotide sequence ID" value="NZ_RAPK01000007.1"/>
</dbReference>
<protein>
    <submittedName>
        <fullName evidence="2">UPF0716 protein FxsA</fullName>
    </submittedName>
</protein>
<keyword evidence="1" id="KW-0812">Transmembrane</keyword>
<organism evidence="2 3">
    <name type="scientific">Sinobaca qinghaiensis</name>
    <dbReference type="NCBI Taxonomy" id="342944"/>
    <lineage>
        <taxon>Bacteria</taxon>
        <taxon>Bacillati</taxon>
        <taxon>Bacillota</taxon>
        <taxon>Bacilli</taxon>
        <taxon>Bacillales</taxon>
        <taxon>Sporolactobacillaceae</taxon>
        <taxon>Sinobaca</taxon>
    </lineage>
</organism>
<keyword evidence="1" id="KW-0472">Membrane</keyword>
<keyword evidence="1" id="KW-1133">Transmembrane helix</keyword>
<dbReference type="EMBL" id="RAPK01000007">
    <property type="protein sequence ID" value="RKD75744.1"/>
    <property type="molecule type" value="Genomic_DNA"/>
</dbReference>
<dbReference type="Pfam" id="PF04186">
    <property type="entry name" value="FxsA"/>
    <property type="match status" value="1"/>
</dbReference>
<evidence type="ECO:0000313" key="3">
    <source>
        <dbReference type="Proteomes" id="UP000285120"/>
    </source>
</evidence>
<comment type="caution">
    <text evidence="2">The sequence shown here is derived from an EMBL/GenBank/DDBJ whole genome shotgun (WGS) entry which is preliminary data.</text>
</comment>
<feature type="transmembrane region" description="Helical" evidence="1">
    <location>
        <begin position="66"/>
        <end position="87"/>
    </location>
</feature>
<sequence length="129" mass="13871">MKWLLLLLIIIPAAEVGVLILAGNVIGIWPTIILIILTGIIGAWLAKKEGLQTIRTAQLQMQNGEIPGSLAMDGACILLGSAFLLTPGFITDLTGFLLLLPVTRGSAKALFQKILNRMLRNGTVVVTRR</sequence>
<dbReference type="OrthoDB" id="9792788at2"/>
<proteinExistence type="predicted"/>
<dbReference type="Proteomes" id="UP000285120">
    <property type="component" value="Unassembled WGS sequence"/>
</dbReference>
<dbReference type="AlphaFoldDB" id="A0A419V6X1"/>
<reference evidence="2 3" key="1">
    <citation type="submission" date="2018-09" db="EMBL/GenBank/DDBJ databases">
        <title>Genomic Encyclopedia of Archaeal and Bacterial Type Strains, Phase II (KMG-II): from individual species to whole genera.</title>
        <authorList>
            <person name="Goeker M."/>
        </authorList>
    </citation>
    <scope>NUCLEOTIDE SEQUENCE [LARGE SCALE GENOMIC DNA]</scope>
    <source>
        <strain evidence="2 3">DSM 17008</strain>
    </source>
</reference>
<dbReference type="PANTHER" id="PTHR35335:SF1">
    <property type="entry name" value="UPF0716 PROTEIN FXSA"/>
    <property type="match status" value="1"/>
</dbReference>
<evidence type="ECO:0000313" key="2">
    <source>
        <dbReference type="EMBL" id="RKD75744.1"/>
    </source>
</evidence>
<dbReference type="PANTHER" id="PTHR35335">
    <property type="entry name" value="UPF0716 PROTEIN FXSA"/>
    <property type="match status" value="1"/>
</dbReference>
<accession>A0A419V6X1</accession>
<feature type="transmembrane region" description="Helical" evidence="1">
    <location>
        <begin position="26"/>
        <end position="46"/>
    </location>
</feature>
<dbReference type="GO" id="GO:0016020">
    <property type="term" value="C:membrane"/>
    <property type="evidence" value="ECO:0007669"/>
    <property type="project" value="InterPro"/>
</dbReference>
<name>A0A419V6X1_9BACL</name>
<dbReference type="InterPro" id="IPR007313">
    <property type="entry name" value="FxsA"/>
</dbReference>
<evidence type="ECO:0000256" key="1">
    <source>
        <dbReference type="SAM" id="Phobius"/>
    </source>
</evidence>
<feature type="transmembrane region" description="Helical" evidence="1">
    <location>
        <begin position="93"/>
        <end position="111"/>
    </location>
</feature>